<dbReference type="EMBL" id="CAADFJ010000033">
    <property type="protein sequence ID" value="VFJ99581.1"/>
    <property type="molecule type" value="Genomic_DNA"/>
</dbReference>
<accession>A0A450UGW3</accession>
<keyword evidence="1" id="KW-0812">Transmembrane</keyword>
<feature type="transmembrane region" description="Helical" evidence="1">
    <location>
        <begin position="46"/>
        <end position="65"/>
    </location>
</feature>
<reference evidence="2" key="1">
    <citation type="submission" date="2019-02" db="EMBL/GenBank/DDBJ databases">
        <authorList>
            <person name="Gruber-Vodicka R. H."/>
            <person name="Seah K. B. B."/>
        </authorList>
    </citation>
    <scope>NUCLEOTIDE SEQUENCE</scope>
    <source>
        <strain evidence="4">BECK_SA2B12</strain>
        <strain evidence="2">BECK_SA2B15</strain>
        <strain evidence="3">BECK_SA2B20</strain>
    </source>
</reference>
<evidence type="ECO:0000256" key="1">
    <source>
        <dbReference type="SAM" id="Phobius"/>
    </source>
</evidence>
<dbReference type="AlphaFoldDB" id="A0A450UGW3"/>
<dbReference type="EMBL" id="CAADFI010000036">
    <property type="protein sequence ID" value="VFJ92971.1"/>
    <property type="molecule type" value="Genomic_DNA"/>
</dbReference>
<organism evidence="2">
    <name type="scientific">Candidatus Kentrum eta</name>
    <dbReference type="NCBI Taxonomy" id="2126337"/>
    <lineage>
        <taxon>Bacteria</taxon>
        <taxon>Pseudomonadati</taxon>
        <taxon>Pseudomonadota</taxon>
        <taxon>Gammaproteobacteria</taxon>
        <taxon>Candidatus Kentrum</taxon>
    </lineage>
</organism>
<sequence>MAKAGRKMRSKRLPEIPENWQSFLLSLLFHMLLPLLPLLIESWIRGTLGNHAITIVAAIYAMSISVSSKSRIFFGLYIFIGFMFSFAYGVTLVNEHALSNLAQYAFISITFVFLTHAGERWNAHVIDGEPYWNF</sequence>
<keyword evidence="1" id="KW-1133">Transmembrane helix</keyword>
<feature type="transmembrane region" description="Helical" evidence="1">
    <location>
        <begin position="97"/>
        <end position="114"/>
    </location>
</feature>
<feature type="transmembrane region" description="Helical" evidence="1">
    <location>
        <begin position="72"/>
        <end position="91"/>
    </location>
</feature>
<name>A0A450UGW3_9GAMM</name>
<dbReference type="EMBL" id="CAADFG010000034">
    <property type="protein sequence ID" value="VFJ91758.1"/>
    <property type="molecule type" value="Genomic_DNA"/>
</dbReference>
<evidence type="ECO:0000313" key="4">
    <source>
        <dbReference type="EMBL" id="VFJ99581.1"/>
    </source>
</evidence>
<feature type="transmembrane region" description="Helical" evidence="1">
    <location>
        <begin position="20"/>
        <end position="40"/>
    </location>
</feature>
<proteinExistence type="predicted"/>
<keyword evidence="1" id="KW-0472">Membrane</keyword>
<evidence type="ECO:0000313" key="3">
    <source>
        <dbReference type="EMBL" id="VFJ92971.1"/>
    </source>
</evidence>
<evidence type="ECO:0000313" key="2">
    <source>
        <dbReference type="EMBL" id="VFJ91758.1"/>
    </source>
</evidence>
<protein>
    <submittedName>
        <fullName evidence="2">Uncharacterized protein</fullName>
    </submittedName>
</protein>
<gene>
    <name evidence="2" type="ORF">BECKH772A_GA0070896_1003417</name>
    <name evidence="3" type="ORF">BECKH772B_GA0070898_1003617</name>
    <name evidence="4" type="ORF">BECKH772C_GA0070978_1003317</name>
</gene>